<evidence type="ECO:0000313" key="10">
    <source>
        <dbReference type="Proteomes" id="UP000537161"/>
    </source>
</evidence>
<dbReference type="CDD" id="cd19497">
    <property type="entry name" value="RecA-like_ClpX"/>
    <property type="match status" value="1"/>
</dbReference>
<keyword evidence="4 6" id="KW-0067">ATP-binding</keyword>
<name>A0A7W9B3X8_9SPHN</name>
<dbReference type="SUPFAM" id="SSF52540">
    <property type="entry name" value="P-loop containing nucleoside triphosphate hydrolases"/>
    <property type="match status" value="1"/>
</dbReference>
<dbReference type="AlphaFoldDB" id="A0A7W9B3X8"/>
<dbReference type="Gene3D" id="1.10.8.60">
    <property type="match status" value="1"/>
</dbReference>
<keyword evidence="2 6" id="KW-0547">Nucleotide-binding</keyword>
<dbReference type="InterPro" id="IPR050052">
    <property type="entry name" value="ATP-dep_Clp_protease_ClpX"/>
</dbReference>
<dbReference type="InterPro" id="IPR027417">
    <property type="entry name" value="P-loop_NTPase"/>
</dbReference>
<evidence type="ECO:0000313" key="9">
    <source>
        <dbReference type="EMBL" id="MBB5705791.1"/>
    </source>
</evidence>
<keyword evidence="10" id="KW-1185">Reference proteome</keyword>
<dbReference type="Pfam" id="PF10431">
    <property type="entry name" value="ClpB_D2-small"/>
    <property type="match status" value="1"/>
</dbReference>
<dbReference type="GO" id="GO:0046983">
    <property type="term" value="F:protein dimerization activity"/>
    <property type="evidence" value="ECO:0007669"/>
    <property type="project" value="UniProtKB-UniRule"/>
</dbReference>
<dbReference type="InterPro" id="IPR004487">
    <property type="entry name" value="Clp_protease_ATP-bd_su_ClpX"/>
</dbReference>
<dbReference type="EMBL" id="JACIJH010000002">
    <property type="protein sequence ID" value="MBB5705791.1"/>
    <property type="molecule type" value="Genomic_DNA"/>
</dbReference>
<dbReference type="GO" id="GO:0008233">
    <property type="term" value="F:peptidase activity"/>
    <property type="evidence" value="ECO:0007669"/>
    <property type="project" value="UniProtKB-KW"/>
</dbReference>
<dbReference type="Pfam" id="PF07724">
    <property type="entry name" value="AAA_2"/>
    <property type="match status" value="1"/>
</dbReference>
<dbReference type="RefSeq" id="WP_184096155.1">
    <property type="nucleotide sequence ID" value="NZ_JACIJH010000002.1"/>
</dbReference>
<dbReference type="NCBIfam" id="TIGR00382">
    <property type="entry name" value="clpX"/>
    <property type="match status" value="1"/>
</dbReference>
<evidence type="ECO:0000256" key="6">
    <source>
        <dbReference type="HAMAP-Rule" id="MF_00175"/>
    </source>
</evidence>
<evidence type="ECO:0000256" key="1">
    <source>
        <dbReference type="ARBA" id="ARBA00022723"/>
    </source>
</evidence>
<dbReference type="InterPro" id="IPR003593">
    <property type="entry name" value="AAA+_ATPase"/>
</dbReference>
<dbReference type="GO" id="GO:0051301">
    <property type="term" value="P:cell division"/>
    <property type="evidence" value="ECO:0007669"/>
    <property type="project" value="TreeGrafter"/>
</dbReference>
<evidence type="ECO:0000256" key="7">
    <source>
        <dbReference type="PROSITE-ProRule" id="PRU01250"/>
    </source>
</evidence>
<dbReference type="Proteomes" id="UP000537161">
    <property type="component" value="Unassembled WGS sequence"/>
</dbReference>
<dbReference type="GO" id="GO:0051082">
    <property type="term" value="F:unfolded protein binding"/>
    <property type="evidence" value="ECO:0007669"/>
    <property type="project" value="UniProtKB-UniRule"/>
</dbReference>
<feature type="domain" description="ClpX-type ZB" evidence="8">
    <location>
        <begin position="3"/>
        <end position="56"/>
    </location>
</feature>
<keyword evidence="9" id="KW-0645">Protease</keyword>
<dbReference type="SMART" id="SM00382">
    <property type="entry name" value="AAA"/>
    <property type="match status" value="1"/>
</dbReference>
<keyword evidence="1 6" id="KW-0479">Metal-binding</keyword>
<feature type="binding site" evidence="6">
    <location>
        <begin position="120"/>
        <end position="127"/>
    </location>
    <ligand>
        <name>ATP</name>
        <dbReference type="ChEBI" id="CHEBI:30616"/>
    </ligand>
</feature>
<evidence type="ECO:0000256" key="5">
    <source>
        <dbReference type="ARBA" id="ARBA00023186"/>
    </source>
</evidence>
<dbReference type="Pfam" id="PF06689">
    <property type="entry name" value="zf-C4_ClpX"/>
    <property type="match status" value="1"/>
</dbReference>
<dbReference type="Gene3D" id="3.40.50.300">
    <property type="entry name" value="P-loop containing nucleotide triphosphate hydrolases"/>
    <property type="match status" value="1"/>
</dbReference>
<dbReference type="PANTHER" id="PTHR48102">
    <property type="entry name" value="ATP-DEPENDENT CLP PROTEASE ATP-BINDING SUBUNIT CLPX-LIKE, MITOCHONDRIAL-RELATED"/>
    <property type="match status" value="1"/>
</dbReference>
<evidence type="ECO:0000256" key="2">
    <source>
        <dbReference type="ARBA" id="ARBA00022741"/>
    </source>
</evidence>
<proteinExistence type="inferred from homology"/>
<dbReference type="GO" id="GO:0005524">
    <property type="term" value="F:ATP binding"/>
    <property type="evidence" value="ECO:0007669"/>
    <property type="project" value="UniProtKB-UniRule"/>
</dbReference>
<comment type="subunit">
    <text evidence="6">Component of the ClpX-ClpP complex. Forms a hexameric ring that, in the presence of ATP, binds to fourteen ClpP subunits assembled into a disk-like structure with a central cavity, resembling the structure of eukaryotic proteasomes.</text>
</comment>
<dbReference type="GO" id="GO:0008270">
    <property type="term" value="F:zinc ion binding"/>
    <property type="evidence" value="ECO:0007669"/>
    <property type="project" value="UniProtKB-UniRule"/>
</dbReference>
<dbReference type="HAMAP" id="MF_00175">
    <property type="entry name" value="ClpX"/>
    <property type="match status" value="1"/>
</dbReference>
<dbReference type="PROSITE" id="PS51902">
    <property type="entry name" value="CLPX_ZB"/>
    <property type="match status" value="1"/>
</dbReference>
<keyword evidence="9" id="KW-0378">Hydrolase</keyword>
<dbReference type="InterPro" id="IPR010603">
    <property type="entry name" value="Znf_CppX_C4"/>
</dbReference>
<accession>A0A7W9B3X8</accession>
<gene>
    <name evidence="6" type="primary">clpX</name>
    <name evidence="9" type="ORF">FHR21_001124</name>
</gene>
<dbReference type="FunFam" id="1.10.8.60:FF:000002">
    <property type="entry name" value="ATP-dependent Clp protease ATP-binding subunit ClpX"/>
    <property type="match status" value="1"/>
</dbReference>
<dbReference type="GO" id="GO:0009376">
    <property type="term" value="C:HslUV protease complex"/>
    <property type="evidence" value="ECO:0007669"/>
    <property type="project" value="TreeGrafter"/>
</dbReference>
<keyword evidence="3 6" id="KW-0862">Zinc</keyword>
<dbReference type="PANTHER" id="PTHR48102:SF7">
    <property type="entry name" value="ATP-DEPENDENT CLP PROTEASE ATP-BINDING SUBUNIT CLPX-LIKE, MITOCHONDRIAL"/>
    <property type="match status" value="1"/>
</dbReference>
<evidence type="ECO:0000256" key="4">
    <source>
        <dbReference type="ARBA" id="ARBA00022840"/>
    </source>
</evidence>
<feature type="binding site" evidence="6 7">
    <location>
        <position position="40"/>
    </location>
    <ligand>
        <name>Zn(2+)</name>
        <dbReference type="ChEBI" id="CHEBI:29105"/>
    </ligand>
</feature>
<dbReference type="SMART" id="SM00994">
    <property type="entry name" value="zf-C4_ClpX"/>
    <property type="match status" value="1"/>
</dbReference>
<dbReference type="FunFam" id="3.40.50.300:FF:000005">
    <property type="entry name" value="ATP-dependent Clp protease ATP-binding subunit ClpX"/>
    <property type="match status" value="1"/>
</dbReference>
<dbReference type="GO" id="GO:0140662">
    <property type="term" value="F:ATP-dependent protein folding chaperone"/>
    <property type="evidence" value="ECO:0007669"/>
    <property type="project" value="InterPro"/>
</dbReference>
<dbReference type="InterPro" id="IPR046425">
    <property type="entry name" value="ClpX_bact"/>
</dbReference>
<evidence type="ECO:0000256" key="3">
    <source>
        <dbReference type="ARBA" id="ARBA00022833"/>
    </source>
</evidence>
<dbReference type="GO" id="GO:0051603">
    <property type="term" value="P:proteolysis involved in protein catabolic process"/>
    <property type="evidence" value="ECO:0007669"/>
    <property type="project" value="TreeGrafter"/>
</dbReference>
<dbReference type="Gene3D" id="6.20.220.10">
    <property type="entry name" value="ClpX chaperone, C4-type zinc finger domain"/>
    <property type="match status" value="1"/>
</dbReference>
<feature type="binding site" evidence="6 7">
    <location>
        <position position="15"/>
    </location>
    <ligand>
        <name>Zn(2+)</name>
        <dbReference type="ChEBI" id="CHEBI:29105"/>
    </ligand>
</feature>
<organism evidence="9 10">
    <name type="scientific">Sphingopyxis panaciterrulae</name>
    <dbReference type="NCBI Taxonomy" id="462372"/>
    <lineage>
        <taxon>Bacteria</taxon>
        <taxon>Pseudomonadati</taxon>
        <taxon>Pseudomonadota</taxon>
        <taxon>Alphaproteobacteria</taxon>
        <taxon>Sphingomonadales</taxon>
        <taxon>Sphingomonadaceae</taxon>
        <taxon>Sphingopyxis</taxon>
    </lineage>
</organism>
<evidence type="ECO:0000259" key="8">
    <source>
        <dbReference type="PROSITE" id="PS51902"/>
    </source>
</evidence>
<comment type="caution">
    <text evidence="9">The sequence shown here is derived from an EMBL/GenBank/DDBJ whole genome shotgun (WGS) entry which is preliminary data.</text>
</comment>
<comment type="function">
    <text evidence="6">ATP-dependent specificity component of the Clp protease. It directs the protease to specific substrates. Can perform chaperone functions in the absence of ClpP.</text>
</comment>
<comment type="similarity">
    <text evidence="6 7">Belongs to the ClpX chaperone family.</text>
</comment>
<dbReference type="InterPro" id="IPR019489">
    <property type="entry name" value="Clp_ATPase_C"/>
</dbReference>
<dbReference type="InterPro" id="IPR038366">
    <property type="entry name" value="Znf_CppX_C4_sf"/>
</dbReference>
<keyword evidence="5 6" id="KW-0143">Chaperone</keyword>
<dbReference type="NCBIfam" id="NF003745">
    <property type="entry name" value="PRK05342.1"/>
    <property type="match status" value="1"/>
</dbReference>
<protein>
    <recommendedName>
        <fullName evidence="6">ATP-dependent Clp protease ATP-binding subunit ClpX</fullName>
    </recommendedName>
</protein>
<dbReference type="SMART" id="SM01086">
    <property type="entry name" value="ClpB_D2-small"/>
    <property type="match status" value="1"/>
</dbReference>
<sequence>MTKLSGSDSKSTLYCSFCGKSQHEVRKLIAGPTVFICDECVELCNDIIREEIKGGVAARKDGAVPTPLEICQHLDAYVIGQNTAKRVLSVAVHNHYKRLANSGRGDDVELAKSNILLVGPTGSGKTLLAQTLARFLDVPFTMADATTLTEAGYVGEDVENIILKLLQASDYNVEKAQRGIVYIDEIDKISRKAENPSITRDVSGEGVQQALLKLMEGTTASVPPQGGRKHPQQEFLQVDTTNILFIAGGAFAGLEKIIGDRLQGKSIGFGAHVAGPDERRAGEVLKQIEPEDLLKFGLIPEFVGRLPVIATLEDLDVDALVKILGEPKNALVKQYKKLFDLEEVGLTFTDDALIAVAKKAIERKTGARGLRSIVEAILLDTMFDLPDLTDVVEVVVDKDVVEGRKQPVRVYADKAKEAGDAA</sequence>
<reference evidence="9 10" key="1">
    <citation type="submission" date="2020-08" db="EMBL/GenBank/DDBJ databases">
        <title>Genomic Encyclopedia of Type Strains, Phase IV (KMG-IV): sequencing the most valuable type-strain genomes for metagenomic binning, comparative biology and taxonomic classification.</title>
        <authorList>
            <person name="Goeker M."/>
        </authorList>
    </citation>
    <scope>NUCLEOTIDE SEQUENCE [LARGE SCALE GENOMIC DNA]</scope>
    <source>
        <strain evidence="9 10">DSM 27163</strain>
    </source>
</reference>
<dbReference type="InterPro" id="IPR003959">
    <property type="entry name" value="ATPase_AAA_core"/>
</dbReference>
<feature type="binding site" evidence="6 7">
    <location>
        <position position="37"/>
    </location>
    <ligand>
        <name>Zn(2+)</name>
        <dbReference type="ChEBI" id="CHEBI:29105"/>
    </ligand>
</feature>
<dbReference type="InterPro" id="IPR059188">
    <property type="entry name" value="Znf_CLPX-like"/>
</dbReference>
<dbReference type="SUPFAM" id="SSF57716">
    <property type="entry name" value="Glucocorticoid receptor-like (DNA-binding domain)"/>
    <property type="match status" value="1"/>
</dbReference>
<dbReference type="GO" id="GO:0016887">
    <property type="term" value="F:ATP hydrolysis activity"/>
    <property type="evidence" value="ECO:0007669"/>
    <property type="project" value="InterPro"/>
</dbReference>
<feature type="binding site" evidence="6 7">
    <location>
        <position position="18"/>
    </location>
    <ligand>
        <name>Zn(2+)</name>
        <dbReference type="ChEBI" id="CHEBI:29105"/>
    </ligand>
</feature>